<gene>
    <name evidence="1" type="ORF">PSON_ATCC_30995.1.T0670025</name>
</gene>
<evidence type="ECO:0000313" key="1">
    <source>
        <dbReference type="EMBL" id="CAD8096700.1"/>
    </source>
</evidence>
<sequence>MINKASSFTIRTVRMFKMLSKNQIRFQYGKLEHFFANYEMSEFESPNVIIDKFQFLIDDLFYSNSLQFNNSLAFYLNVNDVEIRELIMLLEKIYQNSQFLSKTNKLTLIQIIQTNLHSFNEDIISIINQACLLGIVNEQIMQSFINQFILNGNIQYDFTIQVKLIYIFGQTLLKYNSLIKNEEFIKKWQDLIKYAIQNHKPEYKISGCMFSQISFLIKGLCQIEQEQEATYLGQIIKIYKNYYKYLMSNFSQNLDFYNMTPKETTILITALLKLREQFSKLEIIIIIQSILNRVKKIGISSYSDIALQSFVFNLTYLGDYQKFMVEDIIQVLQQKAHQQTFSPKILIIILFEMHIKWNYDVPKDHLLNLIPLINIKEIPDFELGNYFQLLTLLPLDSIQHIINNIEPEMAIREQFQKENQQFYKKESLSTDRMKRSILRLINLLTAHGKNAENLQRTIKLIL</sequence>
<dbReference type="AlphaFoldDB" id="A0A8S1NY94"/>
<reference evidence="1" key="1">
    <citation type="submission" date="2021-01" db="EMBL/GenBank/DDBJ databases">
        <authorList>
            <consortium name="Genoscope - CEA"/>
            <person name="William W."/>
        </authorList>
    </citation>
    <scope>NUCLEOTIDE SEQUENCE</scope>
</reference>
<protein>
    <submittedName>
        <fullName evidence="1">Uncharacterized protein</fullName>
    </submittedName>
</protein>
<comment type="caution">
    <text evidence="1">The sequence shown here is derived from an EMBL/GenBank/DDBJ whole genome shotgun (WGS) entry which is preliminary data.</text>
</comment>
<dbReference type="OrthoDB" id="303564at2759"/>
<organism evidence="1 2">
    <name type="scientific">Paramecium sonneborni</name>
    <dbReference type="NCBI Taxonomy" id="65129"/>
    <lineage>
        <taxon>Eukaryota</taxon>
        <taxon>Sar</taxon>
        <taxon>Alveolata</taxon>
        <taxon>Ciliophora</taxon>
        <taxon>Intramacronucleata</taxon>
        <taxon>Oligohymenophorea</taxon>
        <taxon>Peniculida</taxon>
        <taxon>Parameciidae</taxon>
        <taxon>Paramecium</taxon>
    </lineage>
</organism>
<name>A0A8S1NY94_9CILI</name>
<evidence type="ECO:0000313" key="2">
    <source>
        <dbReference type="Proteomes" id="UP000692954"/>
    </source>
</evidence>
<dbReference type="EMBL" id="CAJJDN010000067">
    <property type="protein sequence ID" value="CAD8096700.1"/>
    <property type="molecule type" value="Genomic_DNA"/>
</dbReference>
<proteinExistence type="predicted"/>
<dbReference type="Proteomes" id="UP000692954">
    <property type="component" value="Unassembled WGS sequence"/>
</dbReference>
<keyword evidence="2" id="KW-1185">Reference proteome</keyword>
<accession>A0A8S1NY94</accession>